<dbReference type="PANTHER" id="PTHR37464:SF1">
    <property type="entry name" value="BLL2463 PROTEIN"/>
    <property type="match status" value="1"/>
</dbReference>
<feature type="transmembrane region" description="Helical" evidence="1">
    <location>
        <begin position="6"/>
        <end position="24"/>
    </location>
</feature>
<reference evidence="3 4" key="1">
    <citation type="submission" date="2020-02" db="EMBL/GenBank/DDBJ databases">
        <authorList>
            <person name="Zheng R.K."/>
            <person name="Sun C.M."/>
        </authorList>
    </citation>
    <scope>NUCLEOTIDE SEQUENCE [LARGE SCALE GENOMIC DNA]</scope>
    <source>
        <strain evidence="4">rifampicinis</strain>
    </source>
</reference>
<dbReference type="Pfam" id="PF13519">
    <property type="entry name" value="VWA_2"/>
    <property type="match status" value="1"/>
</dbReference>
<evidence type="ECO:0000256" key="1">
    <source>
        <dbReference type="SAM" id="Phobius"/>
    </source>
</evidence>
<accession>A0A7S8EA46</accession>
<evidence type="ECO:0000313" key="4">
    <source>
        <dbReference type="Proteomes" id="UP000594468"/>
    </source>
</evidence>
<keyword evidence="1" id="KW-1133">Transmembrane helix</keyword>
<organism evidence="3 4">
    <name type="scientific">Phototrophicus methaneseepsis</name>
    <dbReference type="NCBI Taxonomy" id="2710758"/>
    <lineage>
        <taxon>Bacteria</taxon>
        <taxon>Bacillati</taxon>
        <taxon>Chloroflexota</taxon>
        <taxon>Candidatus Thermofontia</taxon>
        <taxon>Phototrophicales</taxon>
        <taxon>Phototrophicaceae</taxon>
        <taxon>Phototrophicus</taxon>
    </lineage>
</organism>
<dbReference type="KEGG" id="pmet:G4Y79_02070"/>
<feature type="transmembrane region" description="Helical" evidence="1">
    <location>
        <begin position="603"/>
        <end position="622"/>
    </location>
</feature>
<protein>
    <submittedName>
        <fullName evidence="3">VWA domain-containing protein</fullName>
    </submittedName>
</protein>
<dbReference type="RefSeq" id="WP_195171251.1">
    <property type="nucleotide sequence ID" value="NZ_CP062983.1"/>
</dbReference>
<feature type="transmembrane region" description="Helical" evidence="1">
    <location>
        <begin position="59"/>
        <end position="76"/>
    </location>
</feature>
<dbReference type="InterPro" id="IPR002035">
    <property type="entry name" value="VWF_A"/>
</dbReference>
<gene>
    <name evidence="3" type="ORF">G4Y79_02070</name>
</gene>
<dbReference type="AlphaFoldDB" id="A0A7S8EA46"/>
<dbReference type="Gene3D" id="3.40.50.410">
    <property type="entry name" value="von Willebrand factor, type A domain"/>
    <property type="match status" value="1"/>
</dbReference>
<dbReference type="EMBL" id="CP062983">
    <property type="protein sequence ID" value="QPC83184.1"/>
    <property type="molecule type" value="Genomic_DNA"/>
</dbReference>
<name>A0A7S8EA46_9CHLR</name>
<dbReference type="SUPFAM" id="SSF53300">
    <property type="entry name" value="vWA-like"/>
    <property type="match status" value="1"/>
</dbReference>
<proteinExistence type="predicted"/>
<dbReference type="PANTHER" id="PTHR37464">
    <property type="entry name" value="BLL2463 PROTEIN"/>
    <property type="match status" value="1"/>
</dbReference>
<keyword evidence="4" id="KW-1185">Reference proteome</keyword>
<dbReference type="Pfam" id="PF07584">
    <property type="entry name" value="BatA"/>
    <property type="match status" value="1"/>
</dbReference>
<dbReference type="InterPro" id="IPR024163">
    <property type="entry name" value="Aerotolerance_reg_N"/>
</dbReference>
<dbReference type="Proteomes" id="UP000594468">
    <property type="component" value="Chromosome"/>
</dbReference>
<evidence type="ECO:0000313" key="3">
    <source>
        <dbReference type="EMBL" id="QPC83184.1"/>
    </source>
</evidence>
<sequence>MTILAPLALLGLLIGIPIILLYMLRLRRREVFISSNFLWQQVVQDTEANTPWQRLKRNLLLLLQLLILLLLVLALVRPAQIVPRIISGKTVILLDASASMRATDGEGGETRFEQARDEALSLAGELGPGDEMSVIRVGDESHILVEYTNSLTELRAAIGAAEPGSGGGDWETALTLAAAGAQDADLFTMVIITDGGIGEIGQLPENIPAPVIVPIGSSSDNIAVTALATRAEPGNAPQLFAQATNFGSSAAEVTMSIRLDGVLWESNTQTISARSQRAFNFPPIEQDFTTVQASLTFDDSVTDYLVLDNSAVNVASEARTRRVLLLSEADNIFLDQVLRSLPGVQTFRGNVNETTLPNQPYDFYIFDGWLPDVLPEADMLIINPPTSSSLFIHGEAVEDVGQITTLLPAHPLLTYVDIDTLNLRQYTRLGGLSWADTLVTVDDDPLLIAGDDRGRQVVILPFDLRDSDLSLRIAWPVLMANVVEWFTPANLVGVEDSVMVGTPLRISAPLGTTTVRVTSPGGDSTTLPAEEDEVLFADVNEPGIYTVDVLGADAVMQTQQVAVTLFGTNESDITPVSPAAITLGGGTIDQAAREEAQLGLDEFWPYLAALALLVLLIEWVVYHQRLRVPTVGQVVGRRLQRSTALR</sequence>
<evidence type="ECO:0000259" key="2">
    <source>
        <dbReference type="SMART" id="SM00327"/>
    </source>
</evidence>
<keyword evidence="1" id="KW-0812">Transmembrane</keyword>
<dbReference type="SMART" id="SM00327">
    <property type="entry name" value="VWA"/>
    <property type="match status" value="1"/>
</dbReference>
<dbReference type="InterPro" id="IPR036465">
    <property type="entry name" value="vWFA_dom_sf"/>
</dbReference>
<keyword evidence="1" id="KW-0472">Membrane</keyword>
<feature type="domain" description="VWFA" evidence="2">
    <location>
        <begin position="87"/>
        <end position="258"/>
    </location>
</feature>